<feature type="transmembrane region" description="Helical" evidence="1">
    <location>
        <begin position="70"/>
        <end position="95"/>
    </location>
</feature>
<gene>
    <name evidence="2" type="ORF">Bca52824_080770</name>
</gene>
<dbReference type="AlphaFoldDB" id="A0A8X7TQX8"/>
<dbReference type="Proteomes" id="UP000886595">
    <property type="component" value="Unassembled WGS sequence"/>
</dbReference>
<sequence>MSDGCIAISKSIPGGLTDLIPRSHGDSGRLWSAAAAIIESAVFSNNPSASPSRTRCLLATTSTGSVQLRYCFVLLWTGPLSLLSVEVMLFALISIH</sequence>
<comment type="caution">
    <text evidence="2">The sequence shown here is derived from an EMBL/GenBank/DDBJ whole genome shotgun (WGS) entry which is preliminary data.</text>
</comment>
<keyword evidence="3" id="KW-1185">Reference proteome</keyword>
<keyword evidence="1" id="KW-0472">Membrane</keyword>
<protein>
    <submittedName>
        <fullName evidence="2">Uncharacterized protein</fullName>
    </submittedName>
</protein>
<reference evidence="2 3" key="1">
    <citation type="submission" date="2020-02" db="EMBL/GenBank/DDBJ databases">
        <authorList>
            <person name="Ma Q."/>
            <person name="Huang Y."/>
            <person name="Song X."/>
            <person name="Pei D."/>
        </authorList>
    </citation>
    <scope>NUCLEOTIDE SEQUENCE [LARGE SCALE GENOMIC DNA]</scope>
    <source>
        <strain evidence="2">Sxm20200214</strain>
        <tissue evidence="2">Leaf</tissue>
    </source>
</reference>
<dbReference type="EMBL" id="JAAMPC010000016">
    <property type="protein sequence ID" value="KAG2250634.1"/>
    <property type="molecule type" value="Genomic_DNA"/>
</dbReference>
<keyword evidence="1" id="KW-0812">Transmembrane</keyword>
<organism evidence="2 3">
    <name type="scientific">Brassica carinata</name>
    <name type="common">Ethiopian mustard</name>
    <name type="synonym">Abyssinian cabbage</name>
    <dbReference type="NCBI Taxonomy" id="52824"/>
    <lineage>
        <taxon>Eukaryota</taxon>
        <taxon>Viridiplantae</taxon>
        <taxon>Streptophyta</taxon>
        <taxon>Embryophyta</taxon>
        <taxon>Tracheophyta</taxon>
        <taxon>Spermatophyta</taxon>
        <taxon>Magnoliopsida</taxon>
        <taxon>eudicotyledons</taxon>
        <taxon>Gunneridae</taxon>
        <taxon>Pentapetalae</taxon>
        <taxon>rosids</taxon>
        <taxon>malvids</taxon>
        <taxon>Brassicales</taxon>
        <taxon>Brassicaceae</taxon>
        <taxon>Brassiceae</taxon>
        <taxon>Brassica</taxon>
    </lineage>
</organism>
<evidence type="ECO:0000256" key="1">
    <source>
        <dbReference type="SAM" id="Phobius"/>
    </source>
</evidence>
<proteinExistence type="predicted"/>
<accession>A0A8X7TQX8</accession>
<name>A0A8X7TQX8_BRACI</name>
<evidence type="ECO:0000313" key="3">
    <source>
        <dbReference type="Proteomes" id="UP000886595"/>
    </source>
</evidence>
<evidence type="ECO:0000313" key="2">
    <source>
        <dbReference type="EMBL" id="KAG2250634.1"/>
    </source>
</evidence>
<keyword evidence="1" id="KW-1133">Transmembrane helix</keyword>